<feature type="active site" description="Proton donor" evidence="2">
    <location>
        <position position="44"/>
    </location>
</feature>
<evidence type="ECO:0000313" key="4">
    <source>
        <dbReference type="Proteomes" id="UP000006620"/>
    </source>
</evidence>
<accession>F8FCA6</accession>
<evidence type="ECO:0000313" key="3">
    <source>
        <dbReference type="EMBL" id="AEI45225.1"/>
    </source>
</evidence>
<feature type="short sequence motif" description="HXTX 2" evidence="2">
    <location>
        <begin position="131"/>
        <end position="134"/>
    </location>
</feature>
<dbReference type="RefSeq" id="WP_013920369.1">
    <property type="nucleotide sequence ID" value="NC_015690.1"/>
</dbReference>
<dbReference type="AlphaFoldDB" id="F8FCA6"/>
<dbReference type="EC" id="3.1.4.58" evidence="2"/>
<dbReference type="KEGG" id="pms:KNP414_06706"/>
<evidence type="ECO:0000256" key="2">
    <source>
        <dbReference type="HAMAP-Rule" id="MF_01940"/>
    </source>
</evidence>
<dbReference type="HAMAP" id="MF_01940">
    <property type="entry name" value="RNA_CPDase"/>
    <property type="match status" value="1"/>
</dbReference>
<dbReference type="NCBIfam" id="TIGR02258">
    <property type="entry name" value="2_5_ligase"/>
    <property type="match status" value="1"/>
</dbReference>
<proteinExistence type="inferred from homology"/>
<keyword evidence="1 2" id="KW-0378">Hydrolase</keyword>
<keyword evidence="3" id="KW-0436">Ligase</keyword>
<evidence type="ECO:0000256" key="1">
    <source>
        <dbReference type="ARBA" id="ARBA00022801"/>
    </source>
</evidence>
<dbReference type="PANTHER" id="PTHR35561:SF1">
    <property type="entry name" value="RNA 2',3'-CYCLIC PHOSPHODIESTERASE"/>
    <property type="match status" value="1"/>
</dbReference>
<protein>
    <recommendedName>
        <fullName evidence="2">RNA 2',3'-cyclic phosphodiesterase</fullName>
        <shortName evidence="2">RNA 2',3'-CPDase</shortName>
        <ecNumber evidence="2">3.1.4.58</ecNumber>
    </recommendedName>
</protein>
<dbReference type="Pfam" id="PF13563">
    <property type="entry name" value="2_5_RNA_ligase2"/>
    <property type="match status" value="1"/>
</dbReference>
<comment type="function">
    <text evidence="2">Hydrolyzes RNA 2',3'-cyclic phosphodiester to an RNA 2'-phosphomonoester.</text>
</comment>
<dbReference type="InterPro" id="IPR009097">
    <property type="entry name" value="Cyclic_Pdiesterase"/>
</dbReference>
<feature type="active site" description="Proton acceptor" evidence="2">
    <location>
        <position position="131"/>
    </location>
</feature>
<dbReference type="Proteomes" id="UP000006620">
    <property type="component" value="Chromosome"/>
</dbReference>
<name>F8FCA6_PAEMK</name>
<dbReference type="PANTHER" id="PTHR35561">
    <property type="entry name" value="RNA 2',3'-CYCLIC PHOSPHODIESTERASE"/>
    <property type="match status" value="1"/>
</dbReference>
<dbReference type="Gene3D" id="3.90.1140.10">
    <property type="entry name" value="Cyclic phosphodiesterase"/>
    <property type="match status" value="1"/>
</dbReference>
<gene>
    <name evidence="3" type="ordered locus">KNP414_06706</name>
</gene>
<dbReference type="GO" id="GO:0016874">
    <property type="term" value="F:ligase activity"/>
    <property type="evidence" value="ECO:0007669"/>
    <property type="project" value="UniProtKB-KW"/>
</dbReference>
<organism evidence="3 4">
    <name type="scientific">Paenibacillus mucilaginosus (strain KNP414)</name>
    <dbReference type="NCBI Taxonomy" id="1036673"/>
    <lineage>
        <taxon>Bacteria</taxon>
        <taxon>Bacillati</taxon>
        <taxon>Bacillota</taxon>
        <taxon>Bacilli</taxon>
        <taxon>Bacillales</taxon>
        <taxon>Paenibacillaceae</taxon>
        <taxon>Paenibacillus</taxon>
    </lineage>
</organism>
<dbReference type="PATRIC" id="fig|1036673.3.peg.6254"/>
<comment type="catalytic activity">
    <reaction evidence="2">
        <text>a 3'-end 2',3'-cyclophospho-ribonucleotide-RNA + H2O = a 3'-end 2'-phospho-ribonucleotide-RNA + H(+)</text>
        <dbReference type="Rhea" id="RHEA:11828"/>
        <dbReference type="Rhea" id="RHEA-COMP:10464"/>
        <dbReference type="Rhea" id="RHEA-COMP:17353"/>
        <dbReference type="ChEBI" id="CHEBI:15377"/>
        <dbReference type="ChEBI" id="CHEBI:15378"/>
        <dbReference type="ChEBI" id="CHEBI:83064"/>
        <dbReference type="ChEBI" id="CHEBI:173113"/>
        <dbReference type="EC" id="3.1.4.58"/>
    </reaction>
</comment>
<sequence length="192" mass="21478">MNSTLRLFAAVPLPDYLKESLGGWISGVKNSVPFRKWVHPQDLHITLQFLGEVEGARTPSIEKALETAAARSRSFRLQLGHSGTFGRALSPSILWVGLDGSLEELRFLQKQVEGAMTDVGFQAEERKFKPHVTLARTYQGQAGWDQTELSRHPLPEACLIPWQADRLVLYQSRLGARPMYEPVSSFSLSSVE</sequence>
<reference evidence="4" key="1">
    <citation type="submission" date="2011-06" db="EMBL/GenBank/DDBJ databases">
        <title>Complete genome sequence of Paenibacillus mucilaginosus KNP414.</title>
        <authorList>
            <person name="Wang J."/>
            <person name="Hu S."/>
            <person name="Hu X."/>
            <person name="Zhang B."/>
            <person name="Dong D."/>
            <person name="Zhang S."/>
            <person name="Zhao K."/>
            <person name="Wu D."/>
        </authorList>
    </citation>
    <scope>NUCLEOTIDE SEQUENCE [LARGE SCALE GENOMIC DNA]</scope>
    <source>
        <strain evidence="4">KNP414</strain>
    </source>
</reference>
<comment type="similarity">
    <text evidence="2">Belongs to the 2H phosphoesterase superfamily. ThpR family.</text>
</comment>
<dbReference type="EMBL" id="CP002869">
    <property type="protein sequence ID" value="AEI45225.1"/>
    <property type="molecule type" value="Genomic_DNA"/>
</dbReference>
<dbReference type="InterPro" id="IPR004175">
    <property type="entry name" value="RNA_CPDase"/>
</dbReference>
<dbReference type="SUPFAM" id="SSF55144">
    <property type="entry name" value="LigT-like"/>
    <property type="match status" value="1"/>
</dbReference>
<reference evidence="3 4" key="2">
    <citation type="journal article" date="2013" name="Genome Announc.">
        <title>Genome Sequence of Growth-Improving Paenibacillus mucilaginosus Strain KNP414.</title>
        <authorList>
            <person name="Lu J.J."/>
            <person name="Wang J.F."/>
            <person name="Hu X.F."/>
        </authorList>
    </citation>
    <scope>NUCLEOTIDE SEQUENCE [LARGE SCALE GENOMIC DNA]</scope>
    <source>
        <strain evidence="3 4">KNP414</strain>
    </source>
</reference>
<feature type="short sequence motif" description="HXTX 1" evidence="2">
    <location>
        <begin position="44"/>
        <end position="47"/>
    </location>
</feature>
<dbReference type="GO" id="GO:0008664">
    <property type="term" value="F:RNA 2',3'-cyclic 3'-phosphodiesterase activity"/>
    <property type="evidence" value="ECO:0007669"/>
    <property type="project" value="UniProtKB-EC"/>
</dbReference>
<dbReference type="GO" id="GO:0004113">
    <property type="term" value="F:2',3'-cyclic-nucleotide 3'-phosphodiesterase activity"/>
    <property type="evidence" value="ECO:0007669"/>
    <property type="project" value="InterPro"/>
</dbReference>
<dbReference type="HOGENOM" id="CLU_081251_3_1_9"/>